<gene>
    <name evidence="2" type="ORF">HV832_12460</name>
</gene>
<sequence length="181" mass="20959">MPVWPDMSAGTASERSCYALKISLDLIKFLNKYFYLKMKNLKFSKLIAVVYFTFSSSIALATQSNLLCPNSKNTIEDTNCLSAQIGKKAEKLQKYLSTAKIQEKKDYGNDDELIETQKIWETYVSKHCGYIYSRQNGSARYRESAECTIRLYDERIYEVWKSYLTYFDSTPPVLPNPQIQD</sequence>
<dbReference type="Pfam" id="PF07007">
    <property type="entry name" value="LprI"/>
    <property type="match status" value="1"/>
</dbReference>
<protein>
    <submittedName>
        <fullName evidence="2">DUF1311 domain-containing protein</fullName>
    </submittedName>
</protein>
<proteinExistence type="predicted"/>
<comment type="caution">
    <text evidence="2">The sequence shown here is derived from an EMBL/GenBank/DDBJ whole genome shotgun (WGS) entry which is preliminary data.</text>
</comment>
<organism evidence="2 3">
    <name type="scientific">Undibacterium oligocarboniphilum</name>
    <dbReference type="NCBI Taxonomy" id="666702"/>
    <lineage>
        <taxon>Bacteria</taxon>
        <taxon>Pseudomonadati</taxon>
        <taxon>Pseudomonadota</taxon>
        <taxon>Betaproteobacteria</taxon>
        <taxon>Burkholderiales</taxon>
        <taxon>Oxalobacteraceae</taxon>
        <taxon>Undibacterium</taxon>
    </lineage>
</organism>
<evidence type="ECO:0000259" key="1">
    <source>
        <dbReference type="Pfam" id="PF07007"/>
    </source>
</evidence>
<dbReference type="AlphaFoldDB" id="A0A850QMM6"/>
<evidence type="ECO:0000313" key="2">
    <source>
        <dbReference type="EMBL" id="NVO78643.1"/>
    </source>
</evidence>
<dbReference type="InterPro" id="IPR009739">
    <property type="entry name" value="LprI-like_N"/>
</dbReference>
<dbReference type="EMBL" id="JABXYJ010000006">
    <property type="protein sequence ID" value="NVO78643.1"/>
    <property type="molecule type" value="Genomic_DNA"/>
</dbReference>
<reference evidence="2 3" key="1">
    <citation type="submission" date="2020-06" db="EMBL/GenBank/DDBJ databases">
        <authorList>
            <person name="Qiu C."/>
            <person name="Liu Z."/>
        </authorList>
    </citation>
    <scope>NUCLEOTIDE SEQUENCE [LARGE SCALE GENOMIC DNA]</scope>
    <source>
        <strain evidence="2 3">EM 1</strain>
    </source>
</reference>
<dbReference type="Gene3D" id="1.20.1270.180">
    <property type="match status" value="1"/>
</dbReference>
<dbReference type="Proteomes" id="UP000588051">
    <property type="component" value="Unassembled WGS sequence"/>
</dbReference>
<feature type="domain" description="Lysozyme inhibitor LprI-like N-terminal" evidence="1">
    <location>
        <begin position="69"/>
        <end position="158"/>
    </location>
</feature>
<evidence type="ECO:0000313" key="3">
    <source>
        <dbReference type="Proteomes" id="UP000588051"/>
    </source>
</evidence>
<dbReference type="RefSeq" id="WP_176804162.1">
    <property type="nucleotide sequence ID" value="NZ_JABXYJ010000006.1"/>
</dbReference>
<name>A0A850QMM6_9BURK</name>
<keyword evidence="3" id="KW-1185">Reference proteome</keyword>
<accession>A0A850QMM6</accession>